<dbReference type="AlphaFoldDB" id="A0A0E4G9U7"/>
<keyword evidence="9" id="KW-0028">Amino-acid biosynthesis</keyword>
<dbReference type="Proteomes" id="UP000045545">
    <property type="component" value="Unassembled WGS sequence"/>
</dbReference>
<dbReference type="SUPFAM" id="SSF55021">
    <property type="entry name" value="ACT-like"/>
    <property type="match status" value="1"/>
</dbReference>
<dbReference type="Pfam" id="PF19304">
    <property type="entry name" value="PGDH_inter"/>
    <property type="match status" value="1"/>
</dbReference>
<dbReference type="InterPro" id="IPR006236">
    <property type="entry name" value="PGDH"/>
</dbReference>
<evidence type="ECO:0000256" key="8">
    <source>
        <dbReference type="ARBA" id="ARBA00048731"/>
    </source>
</evidence>
<evidence type="ECO:0000256" key="3">
    <source>
        <dbReference type="ARBA" id="ARBA00005854"/>
    </source>
</evidence>
<dbReference type="PANTHER" id="PTHR42938">
    <property type="entry name" value="FORMATE DEHYDROGENASE 1"/>
    <property type="match status" value="1"/>
</dbReference>
<organism evidence="11 12">
    <name type="scientific">Syntrophomonas zehnderi OL-4</name>
    <dbReference type="NCBI Taxonomy" id="690567"/>
    <lineage>
        <taxon>Bacteria</taxon>
        <taxon>Bacillati</taxon>
        <taxon>Bacillota</taxon>
        <taxon>Clostridia</taxon>
        <taxon>Eubacteriales</taxon>
        <taxon>Syntrophomonadaceae</taxon>
        <taxon>Syntrophomonas</taxon>
    </lineage>
</organism>
<evidence type="ECO:0000256" key="2">
    <source>
        <dbReference type="ARBA" id="ARBA00005216"/>
    </source>
</evidence>
<evidence type="ECO:0000256" key="1">
    <source>
        <dbReference type="ARBA" id="ARBA00003800"/>
    </source>
</evidence>
<dbReference type="STRING" id="690567.839"/>
<dbReference type="SUPFAM" id="SSF143548">
    <property type="entry name" value="Serine metabolism enzymes domain"/>
    <property type="match status" value="1"/>
</dbReference>
<keyword evidence="9" id="KW-0718">Serine biosynthesis</keyword>
<evidence type="ECO:0000313" key="12">
    <source>
        <dbReference type="Proteomes" id="UP000045545"/>
    </source>
</evidence>
<sequence>MMERKRVIVSERIAEEGLQLLRSELDVDYRDGISRSELLDIIDQYDALIVRSVTQVNEELVKKATRLKVVGRAGNGIDNIDVDACTRYGIIVANTPDSNTISAAEQTISLLLSSVRNTAWANDVLKAGTWDRKPFRGTELYGKTVGIVGLGRIGSMVATRLKAFNMNVIAYDPYIADERFERFGAEKKNTLEELAQEADIITVHTPRNEETMHLINEDILAVAKNGVGLVNCARGGIIKESAIIEGLESGKISSVGLDVFEKEPATGNPLFNYSRVVCTPHLGADTYEAQKRVGENIAEQVILALKGGIVPNVVNLPSVLSEELDYLRPYITLAEKMGNIYYQVEKTPISRVEITYSGPITINETEMLTIGFLKGLLEPVLWEKVKYVNARLMADERGIKIYERKEEQSPKRYKNLLNIKIFNQDREMELSGTISRARNPLLVEINGYETEADLEGYVLMMQNEDRPGVIGTLTTALGEAGVNIAAMKVARKTKGETAIMILNVDNKIEEDTLKALTRIDGLIGEPKLLHF</sequence>
<dbReference type="PROSITE" id="PS00065">
    <property type="entry name" value="D_2_HYDROXYACID_DH_1"/>
    <property type="match status" value="1"/>
</dbReference>
<dbReference type="InterPro" id="IPR029009">
    <property type="entry name" value="ASB_dom_sf"/>
</dbReference>
<reference evidence="11 12" key="1">
    <citation type="submission" date="2015-03" db="EMBL/GenBank/DDBJ databases">
        <authorList>
            <person name="Murphy D."/>
        </authorList>
    </citation>
    <scope>NUCLEOTIDE SEQUENCE [LARGE SCALE GENOMIC DNA]</scope>
    <source>
        <strain evidence="11 12">OL-4</strain>
    </source>
</reference>
<dbReference type="RefSeq" id="WP_341363009.1">
    <property type="nucleotide sequence ID" value="NZ_CGIH01000012.1"/>
</dbReference>
<dbReference type="FunFam" id="3.30.1330.90:FF:000003">
    <property type="entry name" value="D-3-phosphoglycerate dehydrogenase"/>
    <property type="match status" value="1"/>
</dbReference>
<proteinExistence type="inferred from homology"/>
<protein>
    <recommendedName>
        <fullName evidence="4 9">D-3-phosphoglycerate dehydrogenase</fullName>
        <ecNumber evidence="9">1.1.1.95</ecNumber>
    </recommendedName>
</protein>
<dbReference type="PROSITE" id="PS51671">
    <property type="entry name" value="ACT"/>
    <property type="match status" value="1"/>
</dbReference>
<dbReference type="UniPathway" id="UPA00135">
    <property type="reaction ID" value="UER00196"/>
</dbReference>
<comment type="pathway">
    <text evidence="2 9">Amino-acid biosynthesis; L-serine biosynthesis; L-serine from 3-phospho-D-glycerate: step 1/3.</text>
</comment>
<comment type="catalytic activity">
    <reaction evidence="8 9">
        <text>(2R)-3-phosphoglycerate + NAD(+) = 3-phosphooxypyruvate + NADH + H(+)</text>
        <dbReference type="Rhea" id="RHEA:12641"/>
        <dbReference type="ChEBI" id="CHEBI:15378"/>
        <dbReference type="ChEBI" id="CHEBI:18110"/>
        <dbReference type="ChEBI" id="CHEBI:57540"/>
        <dbReference type="ChEBI" id="CHEBI:57945"/>
        <dbReference type="ChEBI" id="CHEBI:58272"/>
        <dbReference type="EC" id="1.1.1.95"/>
    </reaction>
</comment>
<dbReference type="InterPro" id="IPR036291">
    <property type="entry name" value="NAD(P)-bd_dom_sf"/>
</dbReference>
<evidence type="ECO:0000256" key="4">
    <source>
        <dbReference type="ARBA" id="ARBA00021582"/>
    </source>
</evidence>
<dbReference type="Pfam" id="PF01842">
    <property type="entry name" value="ACT"/>
    <property type="match status" value="1"/>
</dbReference>
<dbReference type="SUPFAM" id="SSF52283">
    <property type="entry name" value="Formate/glycerate dehydrogenase catalytic domain-like"/>
    <property type="match status" value="1"/>
</dbReference>
<dbReference type="EMBL" id="CGIH01000012">
    <property type="protein sequence ID" value="CFX24268.1"/>
    <property type="molecule type" value="Genomic_DNA"/>
</dbReference>
<dbReference type="InterPro" id="IPR029752">
    <property type="entry name" value="D-isomer_DH_CS1"/>
</dbReference>
<evidence type="ECO:0000256" key="9">
    <source>
        <dbReference type="RuleBase" id="RU363003"/>
    </source>
</evidence>
<evidence type="ECO:0000256" key="5">
    <source>
        <dbReference type="ARBA" id="ARBA00023002"/>
    </source>
</evidence>
<evidence type="ECO:0000313" key="11">
    <source>
        <dbReference type="EMBL" id="CFX24268.1"/>
    </source>
</evidence>
<dbReference type="Gene3D" id="3.30.1330.90">
    <property type="entry name" value="D-3-phosphoglycerate dehydrogenase, domain 3"/>
    <property type="match status" value="1"/>
</dbReference>
<dbReference type="EC" id="1.1.1.95" evidence="9"/>
<evidence type="ECO:0000259" key="10">
    <source>
        <dbReference type="PROSITE" id="PS51671"/>
    </source>
</evidence>
<dbReference type="InterPro" id="IPR006140">
    <property type="entry name" value="D-isomer_DH_NAD-bd"/>
</dbReference>
<keyword evidence="12" id="KW-1185">Reference proteome</keyword>
<dbReference type="CDD" id="cd04902">
    <property type="entry name" value="ACT_3PGDH-xct"/>
    <property type="match status" value="1"/>
</dbReference>
<dbReference type="FunFam" id="3.30.70.260:FF:000008">
    <property type="entry name" value="D-3-phosphoglycerate dehydrogenase, chloroplastic"/>
    <property type="match status" value="1"/>
</dbReference>
<accession>A0A0E4G9U7</accession>
<dbReference type="InterPro" id="IPR006139">
    <property type="entry name" value="D-isomer_2_OHA_DH_cat_dom"/>
</dbReference>
<dbReference type="Gene3D" id="3.30.70.260">
    <property type="match status" value="1"/>
</dbReference>
<dbReference type="CDD" id="cd12173">
    <property type="entry name" value="PGDH_4"/>
    <property type="match status" value="1"/>
</dbReference>
<gene>
    <name evidence="11" type="ORF">839</name>
</gene>
<dbReference type="InterPro" id="IPR002912">
    <property type="entry name" value="ACT_dom"/>
</dbReference>
<evidence type="ECO:0000256" key="7">
    <source>
        <dbReference type="ARBA" id="ARBA00048126"/>
    </source>
</evidence>
<dbReference type="Gene3D" id="3.40.50.720">
    <property type="entry name" value="NAD(P)-binding Rossmann-like Domain"/>
    <property type="match status" value="2"/>
</dbReference>
<comment type="similarity">
    <text evidence="3 9">Belongs to the D-isomer specific 2-hydroxyacid dehydrogenase family.</text>
</comment>
<dbReference type="InterPro" id="IPR045865">
    <property type="entry name" value="ACT-like_dom_sf"/>
</dbReference>
<dbReference type="PANTHER" id="PTHR42938:SF47">
    <property type="entry name" value="HYDROXYPYRUVATE REDUCTASE"/>
    <property type="match status" value="1"/>
</dbReference>
<dbReference type="Pfam" id="PF02826">
    <property type="entry name" value="2-Hacid_dh_C"/>
    <property type="match status" value="1"/>
</dbReference>
<dbReference type="GO" id="GO:0004617">
    <property type="term" value="F:phosphoglycerate dehydrogenase activity"/>
    <property type="evidence" value="ECO:0007669"/>
    <property type="project" value="UniProtKB-UniRule"/>
</dbReference>
<dbReference type="NCBIfam" id="TIGR01327">
    <property type="entry name" value="PGDH"/>
    <property type="match status" value="1"/>
</dbReference>
<dbReference type="GO" id="GO:0051287">
    <property type="term" value="F:NAD binding"/>
    <property type="evidence" value="ECO:0007669"/>
    <property type="project" value="UniProtKB-UniRule"/>
</dbReference>
<comment type="catalytic activity">
    <reaction evidence="7">
        <text>(R)-2-hydroxyglutarate + NAD(+) = 2-oxoglutarate + NADH + H(+)</text>
        <dbReference type="Rhea" id="RHEA:49612"/>
        <dbReference type="ChEBI" id="CHEBI:15378"/>
        <dbReference type="ChEBI" id="CHEBI:15801"/>
        <dbReference type="ChEBI" id="CHEBI:16810"/>
        <dbReference type="ChEBI" id="CHEBI:57540"/>
        <dbReference type="ChEBI" id="CHEBI:57945"/>
        <dbReference type="EC" id="1.1.1.399"/>
    </reaction>
</comment>
<feature type="domain" description="ACT" evidence="10">
    <location>
        <begin position="458"/>
        <end position="531"/>
    </location>
</feature>
<keyword evidence="5 9" id="KW-0560">Oxidoreductase</keyword>
<dbReference type="SUPFAM" id="SSF51735">
    <property type="entry name" value="NAD(P)-binding Rossmann-fold domains"/>
    <property type="match status" value="1"/>
</dbReference>
<evidence type="ECO:0000256" key="6">
    <source>
        <dbReference type="ARBA" id="ARBA00023027"/>
    </source>
</evidence>
<dbReference type="FunFam" id="3.40.50.720:FF:000021">
    <property type="entry name" value="D-3-phosphoglycerate dehydrogenase"/>
    <property type="match status" value="1"/>
</dbReference>
<name>A0A0E4G9U7_9FIRM</name>
<dbReference type="Pfam" id="PF00389">
    <property type="entry name" value="2-Hacid_dh"/>
    <property type="match status" value="1"/>
</dbReference>
<comment type="function">
    <text evidence="1">Catalyzes the reversible oxidation of 3-phospho-D-glycerate to 3-phosphonooxypyruvate, the first step of the phosphorylated L-serine biosynthesis pathway. Also catalyzes the reversible oxidation of 2-hydroxyglutarate to 2-oxoglutarate.</text>
</comment>
<dbReference type="InterPro" id="IPR045626">
    <property type="entry name" value="PGDH_ASB_dom"/>
</dbReference>
<keyword evidence="6 9" id="KW-0520">NAD</keyword>
<dbReference type="GO" id="GO:0006564">
    <property type="term" value="P:L-serine biosynthetic process"/>
    <property type="evidence" value="ECO:0007669"/>
    <property type="project" value="UniProtKB-UniRule"/>
</dbReference>